<keyword evidence="5" id="KW-0687">Ribonucleoprotein</keyword>
<dbReference type="GO" id="GO:0015935">
    <property type="term" value="C:small ribosomal subunit"/>
    <property type="evidence" value="ECO:0007669"/>
    <property type="project" value="TreeGrafter"/>
</dbReference>
<dbReference type="GO" id="GO:0003735">
    <property type="term" value="F:structural constituent of ribosome"/>
    <property type="evidence" value="ECO:0007669"/>
    <property type="project" value="TreeGrafter"/>
</dbReference>
<dbReference type="PROSITE" id="PS50889">
    <property type="entry name" value="S4"/>
    <property type="match status" value="1"/>
</dbReference>
<dbReference type="InterPro" id="IPR022801">
    <property type="entry name" value="Ribosomal_uS4"/>
</dbReference>
<keyword evidence="2 6" id="KW-0699">rRNA-binding</keyword>
<evidence type="ECO:0000259" key="7">
    <source>
        <dbReference type="SMART" id="SM00363"/>
    </source>
</evidence>
<keyword evidence="8" id="KW-0496">Mitochondrion</keyword>
<accession>A0A1L4BMD0</accession>
<geneLocation type="mitochondrion" evidence="8"/>
<dbReference type="PANTHER" id="PTHR11831:SF4">
    <property type="entry name" value="SMALL RIBOSOMAL SUBUNIT PROTEIN US4M"/>
    <property type="match status" value="1"/>
</dbReference>
<dbReference type="EMBL" id="KX889125">
    <property type="protein sequence ID" value="API83112.1"/>
    <property type="molecule type" value="Genomic_DNA"/>
</dbReference>
<gene>
    <name evidence="8" type="primary">rps4</name>
</gene>
<dbReference type="RefSeq" id="YP_009329921.1">
    <property type="nucleotide sequence ID" value="NC_032171.1"/>
</dbReference>
<dbReference type="Pfam" id="PF01479">
    <property type="entry name" value="S4"/>
    <property type="match status" value="1"/>
</dbReference>
<evidence type="ECO:0000256" key="5">
    <source>
        <dbReference type="ARBA" id="ARBA00023274"/>
    </source>
</evidence>
<feature type="domain" description="RNA-binding S4" evidence="7">
    <location>
        <begin position="128"/>
        <end position="190"/>
    </location>
</feature>
<dbReference type="PANTHER" id="PTHR11831">
    <property type="entry name" value="30S 40S RIBOSOMAL PROTEIN"/>
    <property type="match status" value="1"/>
</dbReference>
<evidence type="ECO:0000313" key="8">
    <source>
        <dbReference type="EMBL" id="API83112.1"/>
    </source>
</evidence>
<protein>
    <submittedName>
        <fullName evidence="8">Ribosomal protein S4</fullName>
    </submittedName>
</protein>
<dbReference type="SUPFAM" id="SSF55174">
    <property type="entry name" value="Alpha-L RNA-binding motif"/>
    <property type="match status" value="1"/>
</dbReference>
<dbReference type="SMART" id="SM00363">
    <property type="entry name" value="S4"/>
    <property type="match status" value="1"/>
</dbReference>
<keyword evidence="3 6" id="KW-0694">RNA-binding</keyword>
<dbReference type="Gene3D" id="1.10.1050.10">
    <property type="entry name" value="Ribosomal Protein S4 Delta 41, Chain A, domain 1"/>
    <property type="match status" value="1"/>
</dbReference>
<evidence type="ECO:0000256" key="4">
    <source>
        <dbReference type="ARBA" id="ARBA00022980"/>
    </source>
</evidence>
<dbReference type="GO" id="GO:0019843">
    <property type="term" value="F:rRNA binding"/>
    <property type="evidence" value="ECO:0007669"/>
    <property type="project" value="UniProtKB-KW"/>
</dbReference>
<dbReference type="GeneID" id="30683886"/>
<evidence type="ECO:0000256" key="3">
    <source>
        <dbReference type="ARBA" id="ARBA00022884"/>
    </source>
</evidence>
<sequence length="242" mass="28872">MLHLRKSRFRPLYKQFISLNENIQNRDKILQFKKQKWSKLVSLIKHKDKRYKKFKPLNQTGYIVSRYPNKWSSYKKGYYRTIMMAYKKFKLFYGNLGEKKVKNFIKQSFSNMTTKCNLYLIFIKLLETRLDNILLRAKFCESVRASRQLIAHRKVLVNNKVAQSQSIILQPGDLITFVSDAIPFIERSIANSMIWPIPPKHLVINYRTLQIIVLKIENSNLASSFNYNFNLEKLLIDFYNIK</sequence>
<dbReference type="InterPro" id="IPR018079">
    <property type="entry name" value="Ribosomal_uS4_CS"/>
</dbReference>
<comment type="similarity">
    <text evidence="1">Belongs to the universal ribosomal protein uS4 family.</text>
</comment>
<dbReference type="AlphaFoldDB" id="A0A1L4BMD0"/>
<dbReference type="Gene3D" id="3.10.290.10">
    <property type="entry name" value="RNA-binding S4 domain"/>
    <property type="match status" value="1"/>
</dbReference>
<dbReference type="InterPro" id="IPR036986">
    <property type="entry name" value="S4_RNA-bd_sf"/>
</dbReference>
<evidence type="ECO:0000256" key="2">
    <source>
        <dbReference type="ARBA" id="ARBA00022730"/>
    </source>
</evidence>
<organism evidence="8">
    <name type="scientific">Didymosphenia geminata</name>
    <name type="common">rock snot</name>
    <dbReference type="NCBI Taxonomy" id="1115533"/>
    <lineage>
        <taxon>Eukaryota</taxon>
        <taxon>Sar</taxon>
        <taxon>Stramenopiles</taxon>
        <taxon>Ochrophyta</taxon>
        <taxon>Bacillariophyta</taxon>
        <taxon>Bacillariophyceae</taxon>
        <taxon>Bacillariophycidae</taxon>
        <taxon>Cymbellales</taxon>
        <taxon>Gomphonemataceae</taxon>
        <taxon>Didymosphenia</taxon>
    </lineage>
</organism>
<proteinExistence type="inferred from homology"/>
<name>A0A1L4BMD0_9STRA</name>
<dbReference type="GO" id="GO:0042274">
    <property type="term" value="P:ribosomal small subunit biogenesis"/>
    <property type="evidence" value="ECO:0007669"/>
    <property type="project" value="TreeGrafter"/>
</dbReference>
<dbReference type="PROSITE" id="PS00632">
    <property type="entry name" value="RIBOSOMAL_S4"/>
    <property type="match status" value="1"/>
</dbReference>
<dbReference type="CDD" id="cd00165">
    <property type="entry name" value="S4"/>
    <property type="match status" value="1"/>
</dbReference>
<evidence type="ECO:0000256" key="1">
    <source>
        <dbReference type="ARBA" id="ARBA00007465"/>
    </source>
</evidence>
<keyword evidence="4 8" id="KW-0689">Ribosomal protein</keyword>
<dbReference type="InterPro" id="IPR002942">
    <property type="entry name" value="S4_RNA-bd"/>
</dbReference>
<evidence type="ECO:0000256" key="6">
    <source>
        <dbReference type="PROSITE-ProRule" id="PRU00182"/>
    </source>
</evidence>
<reference evidence="8" key="1">
    <citation type="submission" date="2016-09" db="EMBL/GenBank/DDBJ databases">
        <title>The complete mitochondrial genome of the stalk-forming diatom Didymosphenia geminata.</title>
        <authorList>
            <person name="Aunins A.W."/>
            <person name="King T.L."/>
            <person name="Hamilton D."/>
        </authorList>
    </citation>
    <scope>NUCLEOTIDE SEQUENCE</scope>
</reference>